<dbReference type="EMBL" id="LDRK01000125">
    <property type="protein sequence ID" value="KTR81489.1"/>
    <property type="molecule type" value="Genomic_DNA"/>
</dbReference>
<name>A0A147EBC6_9MICO</name>
<dbReference type="PATRIC" id="fig|1079994.3.peg.404"/>
<proteinExistence type="predicted"/>
<comment type="caution">
    <text evidence="1">The sequence shown here is derived from an EMBL/GenBank/DDBJ whole genome shotgun (WGS) entry which is preliminary data.</text>
</comment>
<dbReference type="Proteomes" id="UP000070810">
    <property type="component" value="Unassembled WGS sequence"/>
</dbReference>
<sequence>MVGRYLHARSCPAYAVNAIRDAIMAAQAEGADAVTVMERVRDRYAGARTSFDVRRDGDGIVLDGRGTPAILLAPALIDELSLAAIDGVARVHVVGTPGIGIAAALGEYAAVRGVAFEIESSAGGDAAEDVAGDAGDRAILAPRRTERTPVRPAESAAGPAMRRILLEGYVMDADQFWRLFHESNEALTPDSELSRRHAGSQLYDENGDLIGEVSEETYLHLRRDENDPERAVLA</sequence>
<evidence type="ECO:0000313" key="2">
    <source>
        <dbReference type="Proteomes" id="UP000070810"/>
    </source>
</evidence>
<evidence type="ECO:0000313" key="1">
    <source>
        <dbReference type="EMBL" id="KTR81489.1"/>
    </source>
</evidence>
<reference evidence="1 2" key="1">
    <citation type="journal article" date="2016" name="Front. Microbiol.">
        <title>Genomic Resource of Rice Seed Associated Bacteria.</title>
        <authorList>
            <person name="Midha S."/>
            <person name="Bansal K."/>
            <person name="Sharma S."/>
            <person name="Kumar N."/>
            <person name="Patil P.P."/>
            <person name="Chaudhry V."/>
            <person name="Patil P.B."/>
        </authorList>
    </citation>
    <scope>NUCLEOTIDE SEQUENCE [LARGE SCALE GENOMIC DNA]</scope>
    <source>
        <strain evidence="1 2">NS354</strain>
    </source>
</reference>
<protein>
    <submittedName>
        <fullName evidence="1">Uncharacterized protein</fullName>
    </submittedName>
</protein>
<organism evidence="1 2">
    <name type="scientific">Leucobacter chromiiresistens</name>
    <dbReference type="NCBI Taxonomy" id="1079994"/>
    <lineage>
        <taxon>Bacteria</taxon>
        <taxon>Bacillati</taxon>
        <taxon>Actinomycetota</taxon>
        <taxon>Actinomycetes</taxon>
        <taxon>Micrococcales</taxon>
        <taxon>Microbacteriaceae</taxon>
        <taxon>Leucobacter</taxon>
    </lineage>
</organism>
<dbReference type="AlphaFoldDB" id="A0A147EBC6"/>
<keyword evidence="2" id="KW-1185">Reference proteome</keyword>
<accession>A0A147EBC6</accession>
<gene>
    <name evidence="1" type="ORF">NS354_12385</name>
</gene>